<feature type="region of interest" description="Disordered" evidence="1">
    <location>
        <begin position="550"/>
        <end position="574"/>
    </location>
</feature>
<comment type="caution">
    <text evidence="2">The sequence shown here is derived from an EMBL/GenBank/DDBJ whole genome shotgun (WGS) entry which is preliminary data.</text>
</comment>
<organism evidence="2 3">
    <name type="scientific">Dactylellina haptotyla (strain CBS 200.50)</name>
    <name type="common">Nematode-trapping fungus</name>
    <name type="synonym">Monacrosporium haptotylum</name>
    <dbReference type="NCBI Taxonomy" id="1284197"/>
    <lineage>
        <taxon>Eukaryota</taxon>
        <taxon>Fungi</taxon>
        <taxon>Dikarya</taxon>
        <taxon>Ascomycota</taxon>
        <taxon>Pezizomycotina</taxon>
        <taxon>Orbiliomycetes</taxon>
        <taxon>Orbiliales</taxon>
        <taxon>Orbiliaceae</taxon>
        <taxon>Dactylellina</taxon>
    </lineage>
</organism>
<dbReference type="AlphaFoldDB" id="S8AEI2"/>
<dbReference type="HOGENOM" id="CLU_405969_0_0_1"/>
<feature type="compositionally biased region" description="Basic and acidic residues" evidence="1">
    <location>
        <begin position="271"/>
        <end position="283"/>
    </location>
</feature>
<feature type="compositionally biased region" description="Low complexity" evidence="1">
    <location>
        <begin position="284"/>
        <end position="293"/>
    </location>
</feature>
<keyword evidence="3" id="KW-1185">Reference proteome</keyword>
<evidence type="ECO:0000313" key="3">
    <source>
        <dbReference type="Proteomes" id="UP000015100"/>
    </source>
</evidence>
<name>S8AEI2_DACHA</name>
<accession>S8AEI2</accession>
<proteinExistence type="predicted"/>
<dbReference type="STRING" id="1284197.S8AEI2"/>
<dbReference type="EMBL" id="AQGS01000240">
    <property type="protein sequence ID" value="EPS41440.1"/>
    <property type="molecule type" value="Genomic_DNA"/>
</dbReference>
<evidence type="ECO:0000256" key="1">
    <source>
        <dbReference type="SAM" id="MobiDB-lite"/>
    </source>
</evidence>
<dbReference type="OrthoDB" id="10639241at2759"/>
<reference evidence="2 3" key="1">
    <citation type="journal article" date="2013" name="PLoS Genet.">
        <title>Genomic mechanisms accounting for the adaptation to parasitism in nematode-trapping fungi.</title>
        <authorList>
            <person name="Meerupati T."/>
            <person name="Andersson K.M."/>
            <person name="Friman E."/>
            <person name="Kumar D."/>
            <person name="Tunlid A."/>
            <person name="Ahren D."/>
        </authorList>
    </citation>
    <scope>NUCLEOTIDE SEQUENCE [LARGE SCALE GENOMIC DNA]</scope>
    <source>
        <strain evidence="2 3">CBS 200.50</strain>
    </source>
</reference>
<gene>
    <name evidence="2" type="ORF">H072_4665</name>
</gene>
<sequence>MREFHPNHACQCPGCGGIYINSDIFKSHKTTCLKSHDGPLRVIDTPQQPTYSRRGQNKLKALAPGLNTAEEKKLPIPKKDYSARLTGFDDTKLRNPFRKGELTPIAEIEGGEKEDTGREVDEVIKILRTLAPMTPGRESQSEESHALSEQSSEVDPSTPACETEIVPEEDDDDFLDGHGEERAAKVVWLYVLLQLHFFRERALKLESATPSSNSSCSSERGGPNQDDPTDTPADSNPGINNASGINGSVSSESPDPTNDEPPRQTCKRKKREDEREENGKEGRSPPGRNSSNNPNLPLWWLACPFAKGKPLQHSSCLLISRKDLAGIKEHLKRRHFNRVMPPEIRAAKTWNGAFDHCCPGWLPKPRPSPFVDILNCYNIAMQAPEAPFQKFPTTISVTFSNSPHTVETIQPNPEELRLDIPESLITSSSLPEMMRPHLCWPLNPSEITQLGHVPTIPEQPDATSPDISIESMYPIILPPSFQPDDSASIRSSYELGYDNQHFNYTQHIVPQIYPTGYGQVIAQPLNVSPFGSAGPLTAMGSYPFCRSRSSAASSSGSSGRQSQLSSSPGTSVSSSQEPYLVYVLPKNANGRHKYYFNTKTEFESTFETWLGITFADPQFSWDSMEFHHDSKGRDEVLTSLEEVWEELDIWFIRNVSRKAALSLRLKEETGGLPIFGA</sequence>
<feature type="region of interest" description="Disordered" evidence="1">
    <location>
        <begin position="206"/>
        <end position="293"/>
    </location>
</feature>
<feature type="compositionally biased region" description="Polar residues" evidence="1">
    <location>
        <begin position="232"/>
        <end position="256"/>
    </location>
</feature>
<evidence type="ECO:0000313" key="2">
    <source>
        <dbReference type="EMBL" id="EPS41440.1"/>
    </source>
</evidence>
<protein>
    <submittedName>
        <fullName evidence="2">Uncharacterized protein</fullName>
    </submittedName>
</protein>
<feature type="region of interest" description="Disordered" evidence="1">
    <location>
        <begin position="130"/>
        <end position="161"/>
    </location>
</feature>
<dbReference type="Proteomes" id="UP000015100">
    <property type="component" value="Unassembled WGS sequence"/>
</dbReference>
<feature type="compositionally biased region" description="Low complexity" evidence="1">
    <location>
        <begin position="207"/>
        <end position="218"/>
    </location>
</feature>
<reference evidence="3" key="2">
    <citation type="submission" date="2013-04" db="EMBL/GenBank/DDBJ databases">
        <title>Genomic mechanisms accounting for the adaptation to parasitism in nematode-trapping fungi.</title>
        <authorList>
            <person name="Ahren D.G."/>
        </authorList>
    </citation>
    <scope>NUCLEOTIDE SEQUENCE [LARGE SCALE GENOMIC DNA]</scope>
    <source>
        <strain evidence="3">CBS 200.50</strain>
    </source>
</reference>